<keyword evidence="4" id="KW-1185">Reference proteome</keyword>
<keyword evidence="1" id="KW-0732">Signal</keyword>
<reference evidence="3" key="1">
    <citation type="submission" date="2022-03" db="EMBL/GenBank/DDBJ databases">
        <title>Identification of a novel bacterium isolated from mangrove sediments.</title>
        <authorList>
            <person name="Pan X."/>
        </authorList>
    </citation>
    <scope>NUCLEOTIDE SEQUENCE</scope>
    <source>
        <strain evidence="3">B1949</strain>
    </source>
</reference>
<gene>
    <name evidence="3" type="ORF">MTR62_20515</name>
</gene>
<proteinExistence type="predicted"/>
<dbReference type="InterPro" id="IPR036249">
    <property type="entry name" value="Thioredoxin-like_sf"/>
</dbReference>
<accession>A0ABT0BJ24</accession>
<dbReference type="EMBL" id="JALHLF010000203">
    <property type="protein sequence ID" value="MCJ2185049.1"/>
    <property type="molecule type" value="Genomic_DNA"/>
</dbReference>
<name>A0ABT0BJ24_9SPHN</name>
<dbReference type="InterPro" id="IPR012336">
    <property type="entry name" value="Thioredoxin-like_fold"/>
</dbReference>
<evidence type="ECO:0000256" key="1">
    <source>
        <dbReference type="SAM" id="SignalP"/>
    </source>
</evidence>
<dbReference type="PROSITE" id="PS51257">
    <property type="entry name" value="PROKAR_LIPOPROTEIN"/>
    <property type="match status" value="1"/>
</dbReference>
<comment type="caution">
    <text evidence="3">The sequence shown here is derived from an EMBL/GenBank/DDBJ whole genome shotgun (WGS) entry which is preliminary data.</text>
</comment>
<sequence>MNRSALRRLAIGLILAPTALGLAACGDKGSSDTSTGAPTSDTALAKVAPPAGKAWSDVITKTGDGAYRMGNPDAPVKLVEYGALSCSHCALFAKQGYAKLRDDYIASGRVSYEIRFFMLNPYDIAATMLATCGSDEAVIPLAEQFWAWQPNMFTNLQAAGKDKLEAISSLPREKQFAALAGIAGMTDFFASRGLPTDKAAQCLANTASAKALADATDKATSEKNITGTPTFFLNGNDIGSMEWAELEADLQKAGAR</sequence>
<feature type="domain" description="Thioredoxin-like fold" evidence="2">
    <location>
        <begin position="67"/>
        <end position="250"/>
    </location>
</feature>
<dbReference type="RefSeq" id="WP_244024447.1">
    <property type="nucleotide sequence ID" value="NZ_JALHLF010000203.1"/>
</dbReference>
<dbReference type="Pfam" id="PF13462">
    <property type="entry name" value="Thioredoxin_4"/>
    <property type="match status" value="1"/>
</dbReference>
<evidence type="ECO:0000259" key="2">
    <source>
        <dbReference type="Pfam" id="PF13462"/>
    </source>
</evidence>
<dbReference type="SUPFAM" id="SSF52833">
    <property type="entry name" value="Thioredoxin-like"/>
    <property type="match status" value="1"/>
</dbReference>
<dbReference type="Gene3D" id="1.10.40.110">
    <property type="match status" value="1"/>
</dbReference>
<evidence type="ECO:0000313" key="4">
    <source>
        <dbReference type="Proteomes" id="UP001162881"/>
    </source>
</evidence>
<dbReference type="Proteomes" id="UP001162881">
    <property type="component" value="Unassembled WGS sequence"/>
</dbReference>
<evidence type="ECO:0000313" key="3">
    <source>
        <dbReference type="EMBL" id="MCJ2185049.1"/>
    </source>
</evidence>
<protein>
    <submittedName>
        <fullName evidence="3">DsbA family protein</fullName>
    </submittedName>
</protein>
<organism evidence="3 4">
    <name type="scientific">Novosphingobium organovorum</name>
    <dbReference type="NCBI Taxonomy" id="2930092"/>
    <lineage>
        <taxon>Bacteria</taxon>
        <taxon>Pseudomonadati</taxon>
        <taxon>Pseudomonadota</taxon>
        <taxon>Alphaproteobacteria</taxon>
        <taxon>Sphingomonadales</taxon>
        <taxon>Sphingomonadaceae</taxon>
        <taxon>Novosphingobium</taxon>
    </lineage>
</organism>
<feature type="chain" id="PRO_5045524853" evidence="1">
    <location>
        <begin position="24"/>
        <end position="256"/>
    </location>
</feature>
<dbReference type="Gene3D" id="3.40.30.10">
    <property type="entry name" value="Glutaredoxin"/>
    <property type="match status" value="1"/>
</dbReference>
<feature type="signal peptide" evidence="1">
    <location>
        <begin position="1"/>
        <end position="23"/>
    </location>
</feature>